<sequence length="99" mass="10917">MGGGGCRRDLTCSSACVQRINWTLSRDSGVVPPIGGNARRACPQWRRAFCLCDTITTTLSRWLGKFATFSNHNSLVQGQHHANSMHTVAPEHTSYSRVQ</sequence>
<dbReference type="EMBL" id="JAGKHQ010000012">
    <property type="protein sequence ID" value="KAG7503819.1"/>
    <property type="molecule type" value="Genomic_DNA"/>
</dbReference>
<reference evidence="1 2" key="1">
    <citation type="journal article" date="2021" name="Sci. Rep.">
        <title>Chromosome anchoring in Senegalese sole (Solea senegalensis) reveals sex-associated markers and genome rearrangements in flatfish.</title>
        <authorList>
            <person name="Guerrero-Cozar I."/>
            <person name="Gomez-Garrido J."/>
            <person name="Berbel C."/>
            <person name="Martinez-Blanch J.F."/>
            <person name="Alioto T."/>
            <person name="Claros M.G."/>
            <person name="Gagnaire P.A."/>
            <person name="Manchado M."/>
        </authorList>
    </citation>
    <scope>NUCLEOTIDE SEQUENCE [LARGE SCALE GENOMIC DNA]</scope>
    <source>
        <strain evidence="1">Sse05_10M</strain>
    </source>
</reference>
<protein>
    <submittedName>
        <fullName evidence="1">Uncharacterized protein</fullName>
    </submittedName>
</protein>
<gene>
    <name evidence="1" type="ORF">JOB18_045581</name>
</gene>
<accession>A0AAV6REE1</accession>
<dbReference type="AlphaFoldDB" id="A0AAV6REE1"/>
<keyword evidence="2" id="KW-1185">Reference proteome</keyword>
<name>A0AAV6REE1_SOLSE</name>
<dbReference type="Proteomes" id="UP000693946">
    <property type="component" value="Linkage Group LG2"/>
</dbReference>
<evidence type="ECO:0000313" key="2">
    <source>
        <dbReference type="Proteomes" id="UP000693946"/>
    </source>
</evidence>
<comment type="caution">
    <text evidence="1">The sequence shown here is derived from an EMBL/GenBank/DDBJ whole genome shotgun (WGS) entry which is preliminary data.</text>
</comment>
<organism evidence="1 2">
    <name type="scientific">Solea senegalensis</name>
    <name type="common">Senegalese sole</name>
    <dbReference type="NCBI Taxonomy" id="28829"/>
    <lineage>
        <taxon>Eukaryota</taxon>
        <taxon>Metazoa</taxon>
        <taxon>Chordata</taxon>
        <taxon>Craniata</taxon>
        <taxon>Vertebrata</taxon>
        <taxon>Euteleostomi</taxon>
        <taxon>Actinopterygii</taxon>
        <taxon>Neopterygii</taxon>
        <taxon>Teleostei</taxon>
        <taxon>Neoteleostei</taxon>
        <taxon>Acanthomorphata</taxon>
        <taxon>Carangaria</taxon>
        <taxon>Pleuronectiformes</taxon>
        <taxon>Pleuronectoidei</taxon>
        <taxon>Soleidae</taxon>
        <taxon>Solea</taxon>
    </lineage>
</organism>
<evidence type="ECO:0000313" key="1">
    <source>
        <dbReference type="EMBL" id="KAG7503819.1"/>
    </source>
</evidence>
<proteinExistence type="predicted"/>